<keyword evidence="3" id="KW-1185">Reference proteome</keyword>
<dbReference type="SUPFAM" id="SSF51658">
    <property type="entry name" value="Xylose isomerase-like"/>
    <property type="match status" value="1"/>
</dbReference>
<dbReference type="PANTHER" id="PTHR12110">
    <property type="entry name" value="HYDROXYPYRUVATE ISOMERASE"/>
    <property type="match status" value="1"/>
</dbReference>
<organism evidence="2 3">
    <name type="scientific">Actinocorallia herbida</name>
    <dbReference type="NCBI Taxonomy" id="58109"/>
    <lineage>
        <taxon>Bacteria</taxon>
        <taxon>Bacillati</taxon>
        <taxon>Actinomycetota</taxon>
        <taxon>Actinomycetes</taxon>
        <taxon>Streptosporangiales</taxon>
        <taxon>Thermomonosporaceae</taxon>
        <taxon>Actinocorallia</taxon>
    </lineage>
</organism>
<accession>A0A3N1D0D6</accession>
<dbReference type="GO" id="GO:0016853">
    <property type="term" value="F:isomerase activity"/>
    <property type="evidence" value="ECO:0007669"/>
    <property type="project" value="UniProtKB-KW"/>
</dbReference>
<dbReference type="EMBL" id="RJKE01000001">
    <property type="protein sequence ID" value="ROO86992.1"/>
    <property type="molecule type" value="Genomic_DNA"/>
</dbReference>
<proteinExistence type="predicted"/>
<keyword evidence="2" id="KW-0413">Isomerase</keyword>
<name>A0A3N1D0D6_9ACTN</name>
<dbReference type="OrthoDB" id="3350993at2"/>
<sequence>MRIGTDTSKFPGAAENGAAWTLREIAALGLEGAFFRSPYELSPTLDPGEMRDAVALGHDLGLYVEVGTAKVNPFAAPEAPRVRDLGDGDYLRGLERLIRACAGAGVTELWTATANYQFRLPGLRACDRFRDDVAWAGQLAATAKVLDRLAPLLRDLGVHLNLETHEEITSFEAVRLVEDAGPDAFGITFDTANVFVRAEDPVAAAARVGPYVRQSHVRDVAPMFTDDGVGRFLAPCGQGVIDWPALLAHLPAEATLSIEGIVGGRAEMPLFLHDPLWQEGHPDLTVAELAEVLRLTRGYEDRAAAGEAPGLAALRAPCGPGDSLAFITQSAAHLRAVLSTRSADLEVTV</sequence>
<protein>
    <submittedName>
        <fullName evidence="2">Sugar phosphate isomerase/epimerase</fullName>
    </submittedName>
</protein>
<evidence type="ECO:0000313" key="2">
    <source>
        <dbReference type="EMBL" id="ROO86992.1"/>
    </source>
</evidence>
<evidence type="ECO:0000259" key="1">
    <source>
        <dbReference type="Pfam" id="PF01261"/>
    </source>
</evidence>
<evidence type="ECO:0000313" key="3">
    <source>
        <dbReference type="Proteomes" id="UP000272400"/>
    </source>
</evidence>
<dbReference type="InterPro" id="IPR050312">
    <property type="entry name" value="IolE/XylAMocC-like"/>
</dbReference>
<dbReference type="InterPro" id="IPR036237">
    <property type="entry name" value="Xyl_isomerase-like_sf"/>
</dbReference>
<dbReference type="AlphaFoldDB" id="A0A3N1D0D6"/>
<gene>
    <name evidence="2" type="ORF">EDD29_4580</name>
</gene>
<dbReference type="Proteomes" id="UP000272400">
    <property type="component" value="Unassembled WGS sequence"/>
</dbReference>
<reference evidence="2 3" key="1">
    <citation type="submission" date="2018-11" db="EMBL/GenBank/DDBJ databases">
        <title>Sequencing the genomes of 1000 actinobacteria strains.</title>
        <authorList>
            <person name="Klenk H.-P."/>
        </authorList>
    </citation>
    <scope>NUCLEOTIDE SEQUENCE [LARGE SCALE GENOMIC DNA]</scope>
    <source>
        <strain evidence="2 3">DSM 44254</strain>
    </source>
</reference>
<dbReference type="Gene3D" id="3.20.20.150">
    <property type="entry name" value="Divalent-metal-dependent TIM barrel enzymes"/>
    <property type="match status" value="1"/>
</dbReference>
<dbReference type="RefSeq" id="WP_123666336.1">
    <property type="nucleotide sequence ID" value="NZ_RJKE01000001.1"/>
</dbReference>
<feature type="domain" description="Xylose isomerase-like TIM barrel" evidence="1">
    <location>
        <begin position="23"/>
        <end position="250"/>
    </location>
</feature>
<dbReference type="Pfam" id="PF01261">
    <property type="entry name" value="AP_endonuc_2"/>
    <property type="match status" value="1"/>
</dbReference>
<dbReference type="InterPro" id="IPR013022">
    <property type="entry name" value="Xyl_isomerase-like_TIM-brl"/>
</dbReference>
<comment type="caution">
    <text evidence="2">The sequence shown here is derived from an EMBL/GenBank/DDBJ whole genome shotgun (WGS) entry which is preliminary data.</text>
</comment>